<gene>
    <name evidence="2" type="ORF">CSHISOI_04647</name>
</gene>
<reference evidence="2 3" key="1">
    <citation type="journal article" date="2019" name="Sci. Rep.">
        <title>Colletotrichum shisoi sp. nov., an anthracnose pathogen of Perilla frutescens in Japan: molecular phylogenetic, morphological and genomic evidence.</title>
        <authorList>
            <person name="Gan P."/>
            <person name="Tsushima A."/>
            <person name="Hiroyama R."/>
            <person name="Narusaka M."/>
            <person name="Takano Y."/>
            <person name="Narusaka Y."/>
            <person name="Kawaradani M."/>
            <person name="Damm U."/>
            <person name="Shirasu K."/>
        </authorList>
    </citation>
    <scope>NUCLEOTIDE SEQUENCE [LARGE SCALE GENOMIC DNA]</scope>
    <source>
        <strain evidence="2 3">PG-2018a</strain>
    </source>
</reference>
<evidence type="ECO:0000313" key="2">
    <source>
        <dbReference type="EMBL" id="TQN70789.1"/>
    </source>
</evidence>
<sequence length="75" mass="7582">MTSTCATGSSSTFARTMFDMSGLVFEAAGPHSAEDSRSLRGLAGHNPARGFSTPAGLSSRDIAGTITSTVGRDAS</sequence>
<keyword evidence="3" id="KW-1185">Reference proteome</keyword>
<evidence type="ECO:0000313" key="3">
    <source>
        <dbReference type="Proteomes" id="UP000326340"/>
    </source>
</evidence>
<organism evidence="2 3">
    <name type="scientific">Colletotrichum shisoi</name>
    <dbReference type="NCBI Taxonomy" id="2078593"/>
    <lineage>
        <taxon>Eukaryota</taxon>
        <taxon>Fungi</taxon>
        <taxon>Dikarya</taxon>
        <taxon>Ascomycota</taxon>
        <taxon>Pezizomycotina</taxon>
        <taxon>Sordariomycetes</taxon>
        <taxon>Hypocreomycetidae</taxon>
        <taxon>Glomerellales</taxon>
        <taxon>Glomerellaceae</taxon>
        <taxon>Colletotrichum</taxon>
        <taxon>Colletotrichum destructivum species complex</taxon>
    </lineage>
</organism>
<feature type="compositionally biased region" description="Polar residues" evidence="1">
    <location>
        <begin position="65"/>
        <end position="75"/>
    </location>
</feature>
<proteinExistence type="predicted"/>
<feature type="region of interest" description="Disordered" evidence="1">
    <location>
        <begin position="29"/>
        <end position="75"/>
    </location>
</feature>
<accession>A0A5Q4BW13</accession>
<dbReference type="AlphaFoldDB" id="A0A5Q4BW13"/>
<dbReference type="Proteomes" id="UP000326340">
    <property type="component" value="Unassembled WGS sequence"/>
</dbReference>
<dbReference type="EMBL" id="PUHP01000340">
    <property type="protein sequence ID" value="TQN70789.1"/>
    <property type="molecule type" value="Genomic_DNA"/>
</dbReference>
<evidence type="ECO:0000256" key="1">
    <source>
        <dbReference type="SAM" id="MobiDB-lite"/>
    </source>
</evidence>
<name>A0A5Q4BW13_9PEZI</name>
<comment type="caution">
    <text evidence="2">The sequence shown here is derived from an EMBL/GenBank/DDBJ whole genome shotgun (WGS) entry which is preliminary data.</text>
</comment>
<protein>
    <submittedName>
        <fullName evidence="2">Uncharacterized protein</fullName>
    </submittedName>
</protein>